<evidence type="ECO:0000313" key="3">
    <source>
        <dbReference type="Proteomes" id="UP000050331"/>
    </source>
</evidence>
<feature type="transmembrane region" description="Helical" evidence="1">
    <location>
        <begin position="64"/>
        <end position="85"/>
    </location>
</feature>
<proteinExistence type="predicted"/>
<gene>
    <name evidence="2" type="ORF">AOX59_08170</name>
</gene>
<evidence type="ECO:0000313" key="2">
    <source>
        <dbReference type="EMBL" id="ALX48588.1"/>
    </source>
</evidence>
<dbReference type="Proteomes" id="UP000050331">
    <property type="component" value="Chromosome"/>
</dbReference>
<keyword evidence="3" id="KW-1185">Reference proteome</keyword>
<dbReference type="STRING" id="1472767.AOX59_08170"/>
<keyword evidence="1" id="KW-1133">Transmembrane helix</keyword>
<accession>A0A0U4E5M9</accession>
<dbReference type="AlphaFoldDB" id="A0A0U4E5M9"/>
<keyword evidence="1" id="KW-0472">Membrane</keyword>
<reference evidence="2 3" key="1">
    <citation type="submission" date="2016-01" db="EMBL/GenBank/DDBJ databases">
        <title>Complete genome sequence of strain Lentibacillus amyloliquefaciens LAM0015T isolated from saline sediment.</title>
        <authorList>
            <person name="Wang J.-L."/>
            <person name="He M.-X."/>
        </authorList>
    </citation>
    <scope>NUCLEOTIDE SEQUENCE [LARGE SCALE GENOMIC DNA]</scope>
    <source>
        <strain evidence="2 3">LAM0015</strain>
    </source>
</reference>
<dbReference type="EMBL" id="CP013862">
    <property type="protein sequence ID" value="ALX48588.1"/>
    <property type="molecule type" value="Genomic_DNA"/>
</dbReference>
<sequence length="91" mass="10534">MCHKQQPFRKQLLKNFTMFNISHKRRGNLYGKTHIKNRLGILIVVLILAAYILPYTILSGVQAWYGSFFVWGIIGILIIIANIMVTKDWGK</sequence>
<name>A0A0U4E5M9_9BACI</name>
<feature type="transmembrane region" description="Helical" evidence="1">
    <location>
        <begin position="39"/>
        <end position="58"/>
    </location>
</feature>
<protein>
    <submittedName>
        <fullName evidence="2">Uncharacterized protein</fullName>
    </submittedName>
</protein>
<dbReference type="KEGG" id="lao:AOX59_08170"/>
<keyword evidence="1" id="KW-0812">Transmembrane</keyword>
<organism evidence="2 3">
    <name type="scientific">Lentibacillus amyloliquefaciens</name>
    <dbReference type="NCBI Taxonomy" id="1472767"/>
    <lineage>
        <taxon>Bacteria</taxon>
        <taxon>Bacillati</taxon>
        <taxon>Bacillota</taxon>
        <taxon>Bacilli</taxon>
        <taxon>Bacillales</taxon>
        <taxon>Bacillaceae</taxon>
        <taxon>Lentibacillus</taxon>
    </lineage>
</organism>
<evidence type="ECO:0000256" key="1">
    <source>
        <dbReference type="SAM" id="Phobius"/>
    </source>
</evidence>